<evidence type="ECO:0000313" key="1">
    <source>
        <dbReference type="EMBL" id="ACB07474.1"/>
    </source>
</evidence>
<dbReference type="GeneID" id="6094005"/>
<evidence type="ECO:0000313" key="2">
    <source>
        <dbReference type="Proteomes" id="UP000001686"/>
    </source>
</evidence>
<dbReference type="HOGENOM" id="CLU_2550204_0_0_2"/>
<name>B1L4U5_KORCO</name>
<dbReference type="KEGG" id="kcr:Kcr_0724"/>
<reference evidence="1 2" key="1">
    <citation type="journal article" date="2008" name="Proc. Natl. Acad. Sci. U.S.A.">
        <title>A korarchaeal genome reveals new insights into the evolution of the Archaea.</title>
        <authorList>
            <person name="Elkins J.G."/>
            <person name="Podar M."/>
            <person name="Graham D.E."/>
            <person name="Makarova K.S."/>
            <person name="Wolf Y."/>
            <person name="Randau L."/>
            <person name="Hedlund B.P."/>
            <person name="Brochier-Armanet C."/>
            <person name="Kunin V."/>
            <person name="Anderson I."/>
            <person name="Lapidus A."/>
            <person name="Goltsman E."/>
            <person name="Barry K."/>
            <person name="Koonin E.V."/>
            <person name="Hugenholtz P."/>
            <person name="Kyrpides N."/>
            <person name="Wanner G."/>
            <person name="Richardson P."/>
            <person name="Keller M."/>
            <person name="Stetter K.O."/>
        </authorList>
    </citation>
    <scope>NUCLEOTIDE SEQUENCE [LARGE SCALE GENOMIC DNA]</scope>
    <source>
        <strain evidence="2">OPF8</strain>
    </source>
</reference>
<keyword evidence="2" id="KW-1185">Reference proteome</keyword>
<dbReference type="EnsemblBacteria" id="ACB07474">
    <property type="protein sequence ID" value="ACB07474"/>
    <property type="gene ID" value="Kcr_0724"/>
</dbReference>
<dbReference type="RefSeq" id="WP_012309371.1">
    <property type="nucleotide sequence ID" value="NC_010482.1"/>
</dbReference>
<dbReference type="Proteomes" id="UP000001686">
    <property type="component" value="Chromosome"/>
</dbReference>
<protein>
    <submittedName>
        <fullName evidence="1">Uncharacterized protein</fullName>
    </submittedName>
</protein>
<dbReference type="InParanoid" id="B1L4U5"/>
<accession>B1L4U5</accession>
<sequence length="82" mass="9680">MTRGGLILHEEHLPYPVFEERIKDLLLRDTTIVVDEFQRPPERFLDLLHYHSPDSRVKLRGARIRGFWKLLDEDKARGSVNA</sequence>
<organism evidence="1 2">
    <name type="scientific">Korarchaeum cryptofilum (strain OPF8)</name>
    <dbReference type="NCBI Taxonomy" id="374847"/>
    <lineage>
        <taxon>Archaea</taxon>
        <taxon>Thermoproteota</taxon>
        <taxon>Candidatus Korarchaeia</taxon>
        <taxon>Candidatus Korarchaeales</taxon>
        <taxon>Candidatus Korarchaeaceae</taxon>
        <taxon>Candidatus Korarchaeum</taxon>
    </lineage>
</organism>
<gene>
    <name evidence="1" type="ordered locus">Kcr_0724</name>
</gene>
<dbReference type="EMBL" id="CP000968">
    <property type="protein sequence ID" value="ACB07474.1"/>
    <property type="molecule type" value="Genomic_DNA"/>
</dbReference>
<dbReference type="AlphaFoldDB" id="B1L4U5"/>
<proteinExistence type="predicted"/>